<name>A0A1S2L6L2_9BACI</name>
<feature type="region of interest" description="Disordered" evidence="1">
    <location>
        <begin position="1"/>
        <end position="21"/>
    </location>
</feature>
<sequence>MREVKKQRKFDPNPETPLDNWSVELDPAIMSGDHWAEEENSPLEQLDFFDDGHCEDVSAKKEHPYHMFTHPTLNVSYGNIKRDNPKSE</sequence>
<comment type="caution">
    <text evidence="2">The sequence shown here is derived from an EMBL/GenBank/DDBJ whole genome shotgun (WGS) entry which is preliminary data.</text>
</comment>
<dbReference type="Pfam" id="PF13045">
    <property type="entry name" value="DUF3905"/>
    <property type="match status" value="1"/>
</dbReference>
<organism evidence="2">
    <name type="scientific">Anaerobacillus isosaccharinicus</name>
    <dbReference type="NCBI Taxonomy" id="1532552"/>
    <lineage>
        <taxon>Bacteria</taxon>
        <taxon>Bacillati</taxon>
        <taxon>Bacillota</taxon>
        <taxon>Bacilli</taxon>
        <taxon>Bacillales</taxon>
        <taxon>Bacillaceae</taxon>
        <taxon>Anaerobacillus</taxon>
    </lineage>
</organism>
<protein>
    <recommendedName>
        <fullName evidence="3">DUF3905 domain-containing protein</fullName>
    </recommendedName>
</protein>
<feature type="compositionally biased region" description="Basic and acidic residues" evidence="1">
    <location>
        <begin position="1"/>
        <end position="12"/>
    </location>
</feature>
<accession>A0A1S2L6L2</accession>
<dbReference type="InterPro" id="IPR024999">
    <property type="entry name" value="DUF3905"/>
</dbReference>
<evidence type="ECO:0008006" key="3">
    <source>
        <dbReference type="Google" id="ProtNLM"/>
    </source>
</evidence>
<gene>
    <name evidence="2" type="ORF">AWH56_19640</name>
</gene>
<dbReference type="AlphaFoldDB" id="A0A1S2L6L2"/>
<evidence type="ECO:0000256" key="1">
    <source>
        <dbReference type="SAM" id="MobiDB-lite"/>
    </source>
</evidence>
<reference evidence="2" key="1">
    <citation type="submission" date="2016-10" db="EMBL/GenBank/DDBJ databases">
        <title>Draft genome sequences of four alkaliphilic bacteria belonging to the Anaerobacillus genus.</title>
        <authorList>
            <person name="Bassil N.M."/>
            <person name="Lloyd J.R."/>
        </authorList>
    </citation>
    <scope>NUCLEOTIDE SEQUENCE [LARGE SCALE GENOMIC DNA]</scope>
    <source>
        <strain evidence="2">NB2006</strain>
    </source>
</reference>
<dbReference type="EMBL" id="LQXD01000165">
    <property type="protein sequence ID" value="OIJ08122.1"/>
    <property type="molecule type" value="Genomic_DNA"/>
</dbReference>
<proteinExistence type="predicted"/>
<evidence type="ECO:0000313" key="2">
    <source>
        <dbReference type="EMBL" id="OIJ08122.1"/>
    </source>
</evidence>